<sequence length="114" mass="13297">MLQFSSIRQVDESRPADNFDNQSFNVFYERFAPKLWGIILLANLPVAHSEEILIKTMQNAWAERSQHPATDRYYLSRLISIAHAEGLPYERVQSFLKSRLRPFSSINRVVQSIE</sequence>
<proteinExistence type="predicted"/>
<gene>
    <name evidence="1" type="ORF">F7231_22300</name>
</gene>
<comment type="caution">
    <text evidence="1">The sequence shown here is derived from an EMBL/GenBank/DDBJ whole genome shotgun (WGS) entry which is preliminary data.</text>
</comment>
<protein>
    <submittedName>
        <fullName evidence="1">Uncharacterized protein</fullName>
    </submittedName>
</protein>
<dbReference type="EMBL" id="WAEL01000009">
    <property type="protein sequence ID" value="NID12920.1"/>
    <property type="molecule type" value="Genomic_DNA"/>
</dbReference>
<reference evidence="2" key="2">
    <citation type="submission" date="2023-07" db="EMBL/GenBank/DDBJ databases">
        <authorList>
            <person name="Jung D.-H."/>
        </authorList>
    </citation>
    <scope>NUCLEOTIDE SEQUENCE [LARGE SCALE GENOMIC DNA]</scope>
    <source>
        <strain evidence="2">JA-25</strain>
    </source>
</reference>
<evidence type="ECO:0000313" key="2">
    <source>
        <dbReference type="Proteomes" id="UP000606008"/>
    </source>
</evidence>
<evidence type="ECO:0000313" key="1">
    <source>
        <dbReference type="EMBL" id="NID12920.1"/>
    </source>
</evidence>
<dbReference type="Proteomes" id="UP000606008">
    <property type="component" value="Unassembled WGS sequence"/>
</dbReference>
<reference evidence="2" key="1">
    <citation type="submission" date="2019-09" db="EMBL/GenBank/DDBJ databases">
        <authorList>
            <person name="Jung D.-H."/>
        </authorList>
    </citation>
    <scope>NUCLEOTIDE SEQUENCE [LARGE SCALE GENOMIC DNA]</scope>
    <source>
        <strain evidence="2">JA-25</strain>
    </source>
</reference>
<accession>A0ABX0QKG1</accession>
<dbReference type="RefSeq" id="WP_157510681.1">
    <property type="nucleotide sequence ID" value="NZ_WAEL01000009.1"/>
</dbReference>
<keyword evidence="2" id="KW-1185">Reference proteome</keyword>
<organism evidence="1 2">
    <name type="scientific">Fibrivirga algicola</name>
    <dbReference type="NCBI Taxonomy" id="2950420"/>
    <lineage>
        <taxon>Bacteria</taxon>
        <taxon>Pseudomonadati</taxon>
        <taxon>Bacteroidota</taxon>
        <taxon>Cytophagia</taxon>
        <taxon>Cytophagales</taxon>
        <taxon>Spirosomataceae</taxon>
        <taxon>Fibrivirga</taxon>
    </lineage>
</organism>
<name>A0ABX0QKG1_9BACT</name>